<protein>
    <submittedName>
        <fullName evidence="8">Ion_trans domain-containing protein</fullName>
    </submittedName>
</protein>
<dbReference type="InterPro" id="IPR050599">
    <property type="entry name" value="VDCC_alpha-1_subunit"/>
</dbReference>
<keyword evidence="6" id="KW-1133">Transmembrane helix</keyword>
<feature type="transmembrane region" description="Helical" evidence="6">
    <location>
        <begin position="223"/>
        <end position="245"/>
    </location>
</feature>
<keyword evidence="1" id="KW-0813">Transport</keyword>
<feature type="region of interest" description="Disordered" evidence="5">
    <location>
        <begin position="58"/>
        <end position="146"/>
    </location>
</feature>
<dbReference type="GO" id="GO:0008331">
    <property type="term" value="F:high voltage-gated calcium channel activity"/>
    <property type="evidence" value="ECO:0007669"/>
    <property type="project" value="TreeGrafter"/>
</dbReference>
<evidence type="ECO:0000256" key="2">
    <source>
        <dbReference type="ARBA" id="ARBA00022882"/>
    </source>
</evidence>
<evidence type="ECO:0000256" key="5">
    <source>
        <dbReference type="SAM" id="MobiDB-lite"/>
    </source>
</evidence>
<dbReference type="WBParaSite" id="maker-unitig_24451-snap-gene-0.2-mRNA-1">
    <property type="protein sequence ID" value="maker-unitig_24451-snap-gene-0.2-mRNA-1"/>
    <property type="gene ID" value="maker-unitig_24451-snap-gene-0.2"/>
</dbReference>
<evidence type="ECO:0000313" key="8">
    <source>
        <dbReference type="WBParaSite" id="maker-unitig_24451-snap-gene-0.2-mRNA-1"/>
    </source>
</evidence>
<dbReference type="PANTHER" id="PTHR45628:SF1">
    <property type="entry name" value="VOLTAGE-DEPENDENT CALCIUM CHANNEL TYPE D SUBUNIT ALPHA-1"/>
    <property type="match status" value="1"/>
</dbReference>
<evidence type="ECO:0000313" key="7">
    <source>
        <dbReference type="Proteomes" id="UP000095280"/>
    </source>
</evidence>
<keyword evidence="2" id="KW-0851">Voltage-gated channel</keyword>
<keyword evidence="6" id="KW-0812">Transmembrane</keyword>
<dbReference type="GO" id="GO:0098703">
    <property type="term" value="P:calcium ion import across plasma membrane"/>
    <property type="evidence" value="ECO:0007669"/>
    <property type="project" value="TreeGrafter"/>
</dbReference>
<organism evidence="7 8">
    <name type="scientific">Macrostomum lignano</name>
    <dbReference type="NCBI Taxonomy" id="282301"/>
    <lineage>
        <taxon>Eukaryota</taxon>
        <taxon>Metazoa</taxon>
        <taxon>Spiralia</taxon>
        <taxon>Lophotrochozoa</taxon>
        <taxon>Platyhelminthes</taxon>
        <taxon>Rhabditophora</taxon>
        <taxon>Macrostomorpha</taxon>
        <taxon>Macrostomida</taxon>
        <taxon>Macrostomidae</taxon>
        <taxon>Macrostomum</taxon>
    </lineage>
</organism>
<accession>A0A1I8F9K8</accession>
<feature type="compositionally biased region" description="Gly residues" evidence="5">
    <location>
        <begin position="61"/>
        <end position="76"/>
    </location>
</feature>
<keyword evidence="6" id="KW-0472">Membrane</keyword>
<feature type="transmembrane region" description="Helical" evidence="6">
    <location>
        <begin position="175"/>
        <end position="194"/>
    </location>
</feature>
<dbReference type="PANTHER" id="PTHR45628">
    <property type="entry name" value="VOLTAGE-DEPENDENT CALCIUM CHANNEL TYPE A SUBUNIT ALPHA-1"/>
    <property type="match status" value="1"/>
</dbReference>
<dbReference type="AlphaFoldDB" id="A0A1I8F9K8"/>
<reference evidence="8" key="1">
    <citation type="submission" date="2016-11" db="UniProtKB">
        <authorList>
            <consortium name="WormBaseParasite"/>
        </authorList>
    </citation>
    <scope>IDENTIFICATION</scope>
</reference>
<feature type="transmembrane region" description="Helical" evidence="6">
    <location>
        <begin position="20"/>
        <end position="46"/>
    </location>
</feature>
<keyword evidence="7" id="KW-1185">Reference proteome</keyword>
<name>A0A1I8F9K8_9PLAT</name>
<feature type="compositionally biased region" description="Acidic residues" evidence="5">
    <location>
        <begin position="108"/>
        <end position="131"/>
    </location>
</feature>
<evidence type="ECO:0000256" key="1">
    <source>
        <dbReference type="ARBA" id="ARBA00022448"/>
    </source>
</evidence>
<keyword evidence="3" id="KW-0406">Ion transport</keyword>
<keyword evidence="4" id="KW-0407">Ion channel</keyword>
<evidence type="ECO:0000256" key="4">
    <source>
        <dbReference type="ARBA" id="ARBA00023303"/>
    </source>
</evidence>
<dbReference type="Gene3D" id="1.10.287.70">
    <property type="match status" value="1"/>
</dbReference>
<proteinExistence type="predicted"/>
<dbReference type="Proteomes" id="UP000095280">
    <property type="component" value="Unplaced"/>
</dbReference>
<evidence type="ECO:0000256" key="3">
    <source>
        <dbReference type="ARBA" id="ARBA00023065"/>
    </source>
</evidence>
<evidence type="ECO:0000256" key="6">
    <source>
        <dbReference type="SAM" id="Phobius"/>
    </source>
</evidence>
<sequence length="306" mass="33334">ILTAPKDWNVVMYNGINSNGGVGSLVGILVAFYFVILFICGNYILLNVFLAIAEKKDGEGGEQADGAGEGGQGGDGDGGDDGKNPDGIVGENSRAASGMERSIRLDLGGDDDDIDQPEGDGDGGDDSEAEETPVTTARPRRLSELKHQREKASSLFVFSSTNRFRVLCHRICNHSYFGSVVLVCILVSSAMLAAEEPVNSENPRNKVTAYGLVLHDGSFCRQAFNLLDILVVLTSLASFFLELLYMSIDCKIRGPVAPYNNRRPNGAVYVGFHHRDRLLYGHIFALAFDNCHFQARKGEQEYRNCE</sequence>
<dbReference type="GO" id="GO:0005891">
    <property type="term" value="C:voltage-gated calcium channel complex"/>
    <property type="evidence" value="ECO:0007669"/>
    <property type="project" value="TreeGrafter"/>
</dbReference>